<comment type="caution">
    <text evidence="6">The sequence shown here is derived from an EMBL/GenBank/DDBJ whole genome shotgun (WGS) entry which is preliminary data.</text>
</comment>
<evidence type="ECO:0000256" key="2">
    <source>
        <dbReference type="ARBA" id="ARBA00022448"/>
    </source>
</evidence>
<dbReference type="PANTHER" id="PTHR43335">
    <property type="entry name" value="ABC TRANSPORTER, ATP-BINDING PROTEIN"/>
    <property type="match status" value="1"/>
</dbReference>
<dbReference type="EMBL" id="JACVHF010000019">
    <property type="protein sequence ID" value="MBC9785804.1"/>
    <property type="molecule type" value="Genomic_DNA"/>
</dbReference>
<dbReference type="InterPro" id="IPR003439">
    <property type="entry name" value="ABC_transporter-like_ATP-bd"/>
</dbReference>
<evidence type="ECO:0000313" key="6">
    <source>
        <dbReference type="EMBL" id="MBC9785804.1"/>
    </source>
</evidence>
<dbReference type="SUPFAM" id="SSF52540">
    <property type="entry name" value="P-loop containing nucleoside triphosphate hydrolases"/>
    <property type="match status" value="1"/>
</dbReference>
<dbReference type="Pfam" id="PF00005">
    <property type="entry name" value="ABC_tran"/>
    <property type="match status" value="1"/>
</dbReference>
<proteinExistence type="inferred from homology"/>
<dbReference type="CDD" id="cd03264">
    <property type="entry name" value="ABC_drug_resistance_like"/>
    <property type="match status" value="1"/>
</dbReference>
<dbReference type="PROSITE" id="PS00211">
    <property type="entry name" value="ABC_TRANSPORTER_1"/>
    <property type="match status" value="1"/>
</dbReference>
<feature type="domain" description="ABC transporter" evidence="5">
    <location>
        <begin position="3"/>
        <end position="231"/>
    </location>
</feature>
<dbReference type="Gene3D" id="3.40.50.300">
    <property type="entry name" value="P-loop containing nucleotide triphosphate hydrolases"/>
    <property type="match status" value="1"/>
</dbReference>
<dbReference type="GO" id="GO:0005524">
    <property type="term" value="F:ATP binding"/>
    <property type="evidence" value="ECO:0007669"/>
    <property type="project" value="UniProtKB-KW"/>
</dbReference>
<keyword evidence="4 6" id="KW-0067">ATP-binding</keyword>
<evidence type="ECO:0000259" key="5">
    <source>
        <dbReference type="PROSITE" id="PS50893"/>
    </source>
</evidence>
<sequence length="292" mass="32595">MELTMDRLTKMYGSKVAVDRLTATLHKGVYGLVGANGSGKTTLMRMICDILKPTSGVIAYNGTDIHRLGEDYRDLLGYLPQHFGYYPDFSAYDFLMYMAALKGLPQSKAKQKSLELLELVGLTGEKGKKINSFSGGMRQRLGIAQAMLNDPKILILDEPTAGLDPKERVRFRNLISSFGTERIVILSTHIVSDVEYIADEILIMRKGTLLDHGPVNHITAHIHGAVWECEVSESEAAQLNDRYTISHLKHLGSGVNLRIVSESKPCESALPTSPTLEDLYLHYFKEESHRDR</sequence>
<dbReference type="SMART" id="SM00382">
    <property type="entry name" value="AAA"/>
    <property type="match status" value="1"/>
</dbReference>
<accession>A0ABR7T4V1</accession>
<keyword evidence="2" id="KW-0813">Transport</keyword>
<dbReference type="PANTHER" id="PTHR43335:SF2">
    <property type="entry name" value="ABC TRANSPORTER, ATP-BINDING PROTEIN"/>
    <property type="match status" value="1"/>
</dbReference>
<dbReference type="InterPro" id="IPR027417">
    <property type="entry name" value="P-loop_NTPase"/>
</dbReference>
<reference evidence="6 7" key="1">
    <citation type="submission" date="2020-07" db="EMBL/GenBank/DDBJ databases">
        <title>Draft whole-genome sequence of Heliobacterium chlorum DSM 3682, type strain.</title>
        <authorList>
            <person name="Kyndt J.A."/>
            <person name="Meyer T.E."/>
            <person name="Imhoff J.F."/>
        </authorList>
    </citation>
    <scope>NUCLEOTIDE SEQUENCE [LARGE SCALE GENOMIC DNA]</scope>
    <source>
        <strain evidence="6 7">DSM 3682</strain>
    </source>
</reference>
<dbReference type="InterPro" id="IPR003593">
    <property type="entry name" value="AAA+_ATPase"/>
</dbReference>
<dbReference type="PROSITE" id="PS50893">
    <property type="entry name" value="ABC_TRANSPORTER_2"/>
    <property type="match status" value="1"/>
</dbReference>
<evidence type="ECO:0000256" key="4">
    <source>
        <dbReference type="ARBA" id="ARBA00022840"/>
    </source>
</evidence>
<dbReference type="Proteomes" id="UP000617402">
    <property type="component" value="Unassembled WGS sequence"/>
</dbReference>
<evidence type="ECO:0000313" key="7">
    <source>
        <dbReference type="Proteomes" id="UP000617402"/>
    </source>
</evidence>
<evidence type="ECO:0000256" key="3">
    <source>
        <dbReference type="ARBA" id="ARBA00022741"/>
    </source>
</evidence>
<gene>
    <name evidence="6" type="ORF">H1S01_15065</name>
</gene>
<evidence type="ECO:0000256" key="1">
    <source>
        <dbReference type="ARBA" id="ARBA00005417"/>
    </source>
</evidence>
<dbReference type="RefSeq" id="WP_188041242.1">
    <property type="nucleotide sequence ID" value="NZ_JACVHF010000019.1"/>
</dbReference>
<keyword evidence="7" id="KW-1185">Reference proteome</keyword>
<protein>
    <submittedName>
        <fullName evidence="6">ABC transporter ATP-binding protein</fullName>
    </submittedName>
</protein>
<name>A0ABR7T4V1_HELCL</name>
<dbReference type="InterPro" id="IPR017871">
    <property type="entry name" value="ABC_transporter-like_CS"/>
</dbReference>
<organism evidence="6 7">
    <name type="scientific">Heliobacterium chlorum</name>
    <dbReference type="NCBI Taxonomy" id="2698"/>
    <lineage>
        <taxon>Bacteria</taxon>
        <taxon>Bacillati</taxon>
        <taxon>Bacillota</taxon>
        <taxon>Clostridia</taxon>
        <taxon>Eubacteriales</taxon>
        <taxon>Heliobacteriaceae</taxon>
        <taxon>Heliobacterium</taxon>
    </lineage>
</organism>
<comment type="similarity">
    <text evidence="1">Belongs to the ABC transporter superfamily.</text>
</comment>
<keyword evidence="3" id="KW-0547">Nucleotide-binding</keyword>